<comment type="caution">
    <text evidence="2">The sequence shown here is derived from an EMBL/GenBank/DDBJ whole genome shotgun (WGS) entry which is preliminary data.</text>
</comment>
<name>A0A1R2BZ37_9CILI</name>
<dbReference type="EMBL" id="MPUH01000357">
    <property type="protein sequence ID" value="OMJ82019.1"/>
    <property type="molecule type" value="Genomic_DNA"/>
</dbReference>
<dbReference type="PROSITE" id="PS50042">
    <property type="entry name" value="CNMP_BINDING_3"/>
    <property type="match status" value="2"/>
</dbReference>
<dbReference type="OrthoDB" id="421226at2759"/>
<dbReference type="CDD" id="cd00038">
    <property type="entry name" value="CAP_ED"/>
    <property type="match status" value="2"/>
</dbReference>
<dbReference type="InterPro" id="IPR018490">
    <property type="entry name" value="cNMP-bd_dom_sf"/>
</dbReference>
<dbReference type="PANTHER" id="PTHR23011">
    <property type="entry name" value="CYCLIC NUCLEOTIDE-BINDING DOMAIN CONTAINING PROTEIN"/>
    <property type="match status" value="1"/>
</dbReference>
<organism evidence="2 3">
    <name type="scientific">Stentor coeruleus</name>
    <dbReference type="NCBI Taxonomy" id="5963"/>
    <lineage>
        <taxon>Eukaryota</taxon>
        <taxon>Sar</taxon>
        <taxon>Alveolata</taxon>
        <taxon>Ciliophora</taxon>
        <taxon>Postciliodesmatophora</taxon>
        <taxon>Heterotrichea</taxon>
        <taxon>Heterotrichida</taxon>
        <taxon>Stentoridae</taxon>
        <taxon>Stentor</taxon>
    </lineage>
</organism>
<evidence type="ECO:0000313" key="2">
    <source>
        <dbReference type="EMBL" id="OMJ82019.1"/>
    </source>
</evidence>
<dbReference type="Proteomes" id="UP000187209">
    <property type="component" value="Unassembled WGS sequence"/>
</dbReference>
<dbReference type="SUPFAM" id="SSF51206">
    <property type="entry name" value="cAMP-binding domain-like"/>
    <property type="match status" value="2"/>
</dbReference>
<feature type="domain" description="Cyclic nucleotide-binding" evidence="1">
    <location>
        <begin position="160"/>
        <end position="280"/>
    </location>
</feature>
<protein>
    <recommendedName>
        <fullName evidence="1">Cyclic nucleotide-binding domain-containing protein</fullName>
    </recommendedName>
</protein>
<dbReference type="PANTHER" id="PTHR23011:SF28">
    <property type="entry name" value="CYCLIC NUCLEOTIDE-BINDING DOMAIN CONTAINING PROTEIN"/>
    <property type="match status" value="1"/>
</dbReference>
<dbReference type="InterPro" id="IPR000595">
    <property type="entry name" value="cNMP-bd_dom"/>
</dbReference>
<gene>
    <name evidence="2" type="ORF">SteCoe_17404</name>
</gene>
<dbReference type="AlphaFoldDB" id="A0A1R2BZ37"/>
<dbReference type="Gene3D" id="2.60.120.10">
    <property type="entry name" value="Jelly Rolls"/>
    <property type="match status" value="2"/>
</dbReference>
<feature type="domain" description="Cyclic nucleotide-binding" evidence="1">
    <location>
        <begin position="37"/>
        <end position="156"/>
    </location>
</feature>
<accession>A0A1R2BZ37</accession>
<dbReference type="InterPro" id="IPR014710">
    <property type="entry name" value="RmlC-like_jellyroll"/>
</dbReference>
<keyword evidence="3" id="KW-1185">Reference proteome</keyword>
<reference evidence="2 3" key="1">
    <citation type="submission" date="2016-11" db="EMBL/GenBank/DDBJ databases">
        <title>The macronuclear genome of Stentor coeruleus: a giant cell with tiny introns.</title>
        <authorList>
            <person name="Slabodnick M."/>
            <person name="Ruby J.G."/>
            <person name="Reiff S.B."/>
            <person name="Swart E.C."/>
            <person name="Gosai S."/>
            <person name="Prabakaran S."/>
            <person name="Witkowska E."/>
            <person name="Larue G.E."/>
            <person name="Fisher S."/>
            <person name="Freeman R.M."/>
            <person name="Gunawardena J."/>
            <person name="Chu W."/>
            <person name="Stover N.A."/>
            <person name="Gregory B.D."/>
            <person name="Nowacki M."/>
            <person name="Derisi J."/>
            <person name="Roy S.W."/>
            <person name="Marshall W.F."/>
            <person name="Sood P."/>
        </authorList>
    </citation>
    <scope>NUCLEOTIDE SEQUENCE [LARGE SCALE GENOMIC DNA]</scope>
    <source>
        <strain evidence="2">WM001</strain>
    </source>
</reference>
<evidence type="ECO:0000259" key="1">
    <source>
        <dbReference type="PROSITE" id="PS50042"/>
    </source>
</evidence>
<sequence length="378" mass="44350">MEDNEKAINLLKNSEQSYEELEWLSIFLLCLEDYRNYAKSLSQVLLIQLVRNLSITMLTKRQHLFKKGDHATTWYIVFEGELELYHTVGSENKIVNRIPKGKQVGEREILRHKSYNLSCIPNKTTWLLCLPQKDFISLLGDQLNNRLLIIRNFVHSYLPNLESLSWNYKEKIGYLFSLSEYKRGETVINKDYQDDKLYFVYEGEAAICVDFENRMKNVVKLGKGMCFAEECALMNKPCMFNIRISSERAVIASIRRMDLMMLPDETIATLKKNLQDKIKSRRTLLDGGNLPRGTYSTDGSPMFKSANRQAREKLMNYILRNKPCTPKRILNISRVRNKQYKEYLEVLRDCSPRRLKVSSDMSNYHDMKHKRHSSLPFP</sequence>
<dbReference type="SMART" id="SM00100">
    <property type="entry name" value="cNMP"/>
    <property type="match status" value="2"/>
</dbReference>
<proteinExistence type="predicted"/>
<evidence type="ECO:0000313" key="3">
    <source>
        <dbReference type="Proteomes" id="UP000187209"/>
    </source>
</evidence>
<dbReference type="Pfam" id="PF00027">
    <property type="entry name" value="cNMP_binding"/>
    <property type="match status" value="2"/>
</dbReference>